<sequence length="1098" mass="122859">MSPWDVVGCSDCGTPWLIERQQRREQARVSCPNCGKSIDADLLRPLAQHDTKAGAAELRSRILASRAGEDERYAEMDDYAEQADAVDEQLDRFVTDTDQMDLRPSGADRYSELVDALDERRGSRFEEEAEEALGLYDDAYADAVDTGLPEWRRNLFQDDVDERLEEWGDEDVVDERTGDLVLDDQYPADATAEIVLDEDATVARSSADNPGVWADLVEQSGFQTALVEGVRRFAEGRTSSELQDALESRDVAYPLRSVIERLARGVERDDPDVAEDLVRRLIYGGEDLDGLLFLARRLGTQRAPVDQILGTARLVAWATGEHAVNTPTISVRLEESFQDQSPDQRERVVQLLWQLARNCEVVVVGSPIDLRRLAVSHDLKRTAFNERWTGRGRTAPIDERVDRALDVLDRESTGARILRLLHNEHDETLSYHALAAALDVSKPTISNWVQRRDDALVELGLVETIEARGRSHVELGPAGREAVETIDTKTPRQQRLDEVFSDSLHPSDHGRVNPREHEGPHAGDPRRKGDGLAPVATLSREEAFGAAASARENGFSVVDHPVEKADDYRIPGIWVDPGGGRVVTSTEYVNPMQYWVSTARSLTHWRIFEYCLTPERLESADYDFLNLFDEHRQVLRSSRCLGHLPDNHETVEEFVEALQEARDHLEELTTKLHNGDFEDEDSFRGTILRDALGLAGTIVHIMDLVDVDVVREVRLPTFSSDFDADRWDDLVRTLTIGAAIQSRYAQFSAYRQLFEQRKQKLDWTIFADVDAADPVGELIGSFVLAGNFGAVDGEKRAAFVDDLEAELQAPSEVRDDAPEFTVDIPVRAFEFDREQFAVATSRMAGEKNLRPTRETVSLLRLFTGNPYDVATALNWLETEDVPRELRPSEVRFALSKLPVDRLLPHCSPGGRAIVKALLAVDEPLSTGDLADAAGVARSTISRNGEAAGDRLQALGLLEQTDEGWRLPIAFRTDAERYDEIVPWPVEDADRLYVRDVFFEAAMELVDDAGRWGDPEDPVCGCWLSLTDEGLPDLRPLLEHWEWLDPWVDVLEDVLESRSMLVTVDESYATTESVVSFGANPKQASIQATADTATALSDD</sequence>
<keyword evidence="4" id="KW-1185">Reference proteome</keyword>
<organism evidence="3 4">
    <name type="scientific">Halobacterium phage ChaoS9</name>
    <dbReference type="NCBI Taxonomy" id="2847105"/>
    <lineage>
        <taxon>Viruses</taxon>
        <taxon>Duplodnaviria</taxon>
        <taxon>Heunggongvirae</taxon>
        <taxon>Uroviricota</taxon>
        <taxon>Caudoviricetes</taxon>
        <taxon>Vertoviridae</taxon>
        <taxon>Chaovirus</taxon>
        <taxon>Chaovirus bigenum</taxon>
        <taxon>Chaovirus ChaoS9</taxon>
    </lineage>
</organism>
<evidence type="ECO:0000256" key="1">
    <source>
        <dbReference type="SAM" id="MobiDB-lite"/>
    </source>
</evidence>
<dbReference type="EMBL" id="MK310226">
    <property type="protein sequence ID" value="QBI90082.1"/>
    <property type="molecule type" value="Genomic_DNA"/>
</dbReference>
<dbReference type="CDD" id="cd00090">
    <property type="entry name" value="HTH_ARSR"/>
    <property type="match status" value="1"/>
</dbReference>
<protein>
    <submittedName>
        <fullName evidence="3">Plasmid replication protein</fullName>
    </submittedName>
</protein>
<dbReference type="InterPro" id="IPR011991">
    <property type="entry name" value="ArsR-like_HTH"/>
</dbReference>
<dbReference type="Pfam" id="PF19134">
    <property type="entry name" value="DUF5817"/>
    <property type="match status" value="1"/>
</dbReference>
<proteinExistence type="predicted"/>
<gene>
    <name evidence="3" type="primary">repH</name>
    <name evidence="3" type="ORF">ChaoS9_385</name>
</gene>
<accession>A0A481V7D3</accession>
<evidence type="ECO:0000313" key="4">
    <source>
        <dbReference type="Proteomes" id="UP000294095"/>
    </source>
</evidence>
<dbReference type="RefSeq" id="YP_010078023.1">
    <property type="nucleotide sequence ID" value="NC_054953.1"/>
</dbReference>
<dbReference type="InterPro" id="IPR036388">
    <property type="entry name" value="WH-like_DNA-bd_sf"/>
</dbReference>
<feature type="compositionally biased region" description="Basic and acidic residues" evidence="1">
    <location>
        <begin position="505"/>
        <end position="530"/>
    </location>
</feature>
<evidence type="ECO:0000259" key="2">
    <source>
        <dbReference type="Pfam" id="PF19134"/>
    </source>
</evidence>
<dbReference type="GeneID" id="65066929"/>
<feature type="region of interest" description="Disordered" evidence="1">
    <location>
        <begin position="476"/>
        <end position="532"/>
    </location>
</feature>
<name>A0A481V7D3_9CAUD</name>
<feature type="compositionally biased region" description="Basic and acidic residues" evidence="1">
    <location>
        <begin position="481"/>
        <end position="498"/>
    </location>
</feature>
<reference evidence="4" key="1">
    <citation type="journal article" date="2019" name="Genes (Basel)">
        <title>Halobacterium salinarum virus ChaoS9, a Novel Halovirus Related to PhiH1 and PhiCh1.</title>
        <authorList>
            <person name="Dyall-Smith M."/>
            <person name="Palm P."/>
            <person name="Wanner G."/>
            <person name="Witte A."/>
            <person name="Oesterhelt D."/>
            <person name="Pfeiffer F."/>
        </authorList>
    </citation>
    <scope>NUCLEOTIDE SEQUENCE [LARGE SCALE GENOMIC DNA]</scope>
</reference>
<dbReference type="InterPro" id="IPR036390">
    <property type="entry name" value="WH_DNA-bd_sf"/>
</dbReference>
<dbReference type="Proteomes" id="UP000294095">
    <property type="component" value="Segment"/>
</dbReference>
<dbReference type="SUPFAM" id="SSF46785">
    <property type="entry name" value="Winged helix' DNA-binding domain"/>
    <property type="match status" value="1"/>
</dbReference>
<evidence type="ECO:0000313" key="3">
    <source>
        <dbReference type="EMBL" id="QBI90082.1"/>
    </source>
</evidence>
<feature type="domain" description="DUF5817" evidence="2">
    <location>
        <begin position="5"/>
        <end position="64"/>
    </location>
</feature>
<dbReference type="InterPro" id="IPR043855">
    <property type="entry name" value="DUF5817"/>
</dbReference>
<dbReference type="Gene3D" id="1.10.10.10">
    <property type="entry name" value="Winged helix-like DNA-binding domain superfamily/Winged helix DNA-binding domain"/>
    <property type="match status" value="1"/>
</dbReference>